<dbReference type="InterPro" id="IPR036751">
    <property type="entry name" value="SpoVG_sf"/>
</dbReference>
<evidence type="ECO:0000256" key="4">
    <source>
        <dbReference type="HAMAP-Rule" id="MF_00819"/>
    </source>
</evidence>
<dbReference type="Gene3D" id="3.30.1120.40">
    <property type="entry name" value="Stage V sporulation protein G"/>
    <property type="match status" value="1"/>
</dbReference>
<comment type="caution">
    <text evidence="6">The sequence shown here is derived from an EMBL/GenBank/DDBJ whole genome shotgun (WGS) entry which is preliminary data.</text>
</comment>
<dbReference type="InterPro" id="IPR007170">
    <property type="entry name" value="SpoVG"/>
</dbReference>
<dbReference type="EMBL" id="DVLL01000024">
    <property type="protein sequence ID" value="HIT59577.1"/>
    <property type="molecule type" value="Genomic_DNA"/>
</dbReference>
<accession>A0A9D1GVC0</accession>
<evidence type="ECO:0000313" key="6">
    <source>
        <dbReference type="EMBL" id="HIT59577.1"/>
    </source>
</evidence>
<name>A0A9D1GVC0_9FIRM</name>
<comment type="function">
    <text evidence="4">Could be involved in septation.</text>
</comment>
<sequence length="127" mass="14249">MTITGIKVRKLIPEGRLKGVISVTFDDSFAVHDIKVIEGDQRLFVAMPSRRDESGVFRDIVHPISREARQDMEQKILEAYRDAVREAADAANNGETDKSDAQTRQEREVLPHDVQSRAGHRPAAEPS</sequence>
<organism evidence="6 7">
    <name type="scientific">Candidatus Faeciplasma pullistercoris</name>
    <dbReference type="NCBI Taxonomy" id="2840800"/>
    <lineage>
        <taxon>Bacteria</taxon>
        <taxon>Bacillati</taxon>
        <taxon>Bacillota</taxon>
        <taxon>Clostridia</taxon>
        <taxon>Eubacteriales</taxon>
        <taxon>Oscillospiraceae</taxon>
        <taxon>Oscillospiraceae incertae sedis</taxon>
        <taxon>Candidatus Faeciplasma</taxon>
    </lineage>
</organism>
<feature type="region of interest" description="Disordered" evidence="5">
    <location>
        <begin position="87"/>
        <end position="127"/>
    </location>
</feature>
<dbReference type="PANTHER" id="PTHR38429:SF1">
    <property type="entry name" value="SEPTATION PROTEIN SPOVG-RELATED"/>
    <property type="match status" value="1"/>
</dbReference>
<dbReference type="Proteomes" id="UP000824136">
    <property type="component" value="Unassembled WGS sequence"/>
</dbReference>
<protein>
    <recommendedName>
        <fullName evidence="4">Putative septation protein SpoVG</fullName>
    </recommendedName>
</protein>
<dbReference type="SUPFAM" id="SSF160537">
    <property type="entry name" value="SpoVG-like"/>
    <property type="match status" value="1"/>
</dbReference>
<gene>
    <name evidence="4 6" type="primary">spoVG</name>
    <name evidence="6" type="ORF">IAC39_07715</name>
</gene>
<reference evidence="6" key="1">
    <citation type="submission" date="2020-10" db="EMBL/GenBank/DDBJ databases">
        <authorList>
            <person name="Gilroy R."/>
        </authorList>
    </citation>
    <scope>NUCLEOTIDE SEQUENCE</scope>
    <source>
        <strain evidence="6">CHK33-4379</strain>
    </source>
</reference>
<dbReference type="HAMAP" id="MF_00819">
    <property type="entry name" value="SpoVG"/>
    <property type="match status" value="1"/>
</dbReference>
<dbReference type="GO" id="GO:0030435">
    <property type="term" value="P:sporulation resulting in formation of a cellular spore"/>
    <property type="evidence" value="ECO:0007669"/>
    <property type="project" value="InterPro"/>
</dbReference>
<evidence type="ECO:0000313" key="7">
    <source>
        <dbReference type="Proteomes" id="UP000824136"/>
    </source>
</evidence>
<keyword evidence="2 4" id="KW-0717">Septation</keyword>
<dbReference type="PANTHER" id="PTHR38429">
    <property type="entry name" value="SEPTATION PROTEIN SPOVG-RELATED"/>
    <property type="match status" value="1"/>
</dbReference>
<reference evidence="6" key="2">
    <citation type="journal article" date="2021" name="PeerJ">
        <title>Extensive microbial diversity within the chicken gut microbiome revealed by metagenomics and culture.</title>
        <authorList>
            <person name="Gilroy R."/>
            <person name="Ravi A."/>
            <person name="Getino M."/>
            <person name="Pursley I."/>
            <person name="Horton D.L."/>
            <person name="Alikhan N.F."/>
            <person name="Baker D."/>
            <person name="Gharbi K."/>
            <person name="Hall N."/>
            <person name="Watson M."/>
            <person name="Adriaenssens E.M."/>
            <person name="Foster-Nyarko E."/>
            <person name="Jarju S."/>
            <person name="Secka A."/>
            <person name="Antonio M."/>
            <person name="Oren A."/>
            <person name="Chaudhuri R.R."/>
            <person name="La Ragione R."/>
            <person name="Hildebrand F."/>
            <person name="Pallen M.J."/>
        </authorList>
    </citation>
    <scope>NUCLEOTIDE SEQUENCE</scope>
    <source>
        <strain evidence="6">CHK33-4379</strain>
    </source>
</reference>
<dbReference type="GO" id="GO:0000917">
    <property type="term" value="P:division septum assembly"/>
    <property type="evidence" value="ECO:0007669"/>
    <property type="project" value="UniProtKB-KW"/>
</dbReference>
<evidence type="ECO:0000256" key="3">
    <source>
        <dbReference type="ARBA" id="ARBA00023306"/>
    </source>
</evidence>
<dbReference type="NCBIfam" id="NF009749">
    <property type="entry name" value="PRK13259.1"/>
    <property type="match status" value="1"/>
</dbReference>
<proteinExistence type="inferred from homology"/>
<evidence type="ECO:0000256" key="2">
    <source>
        <dbReference type="ARBA" id="ARBA00023210"/>
    </source>
</evidence>
<dbReference type="Pfam" id="PF04026">
    <property type="entry name" value="SpoVG"/>
    <property type="match status" value="1"/>
</dbReference>
<feature type="compositionally biased region" description="Basic and acidic residues" evidence="5">
    <location>
        <begin position="95"/>
        <end position="115"/>
    </location>
</feature>
<comment type="similarity">
    <text evidence="4">Belongs to the SpoVG family.</text>
</comment>
<evidence type="ECO:0000256" key="1">
    <source>
        <dbReference type="ARBA" id="ARBA00022618"/>
    </source>
</evidence>
<keyword evidence="3 4" id="KW-0131">Cell cycle</keyword>
<dbReference type="AlphaFoldDB" id="A0A9D1GVC0"/>
<evidence type="ECO:0000256" key="5">
    <source>
        <dbReference type="SAM" id="MobiDB-lite"/>
    </source>
</evidence>
<keyword evidence="1 4" id="KW-0132">Cell division</keyword>